<accession>A0A3E0VKE7</accession>
<dbReference type="Gene3D" id="3.30.360.10">
    <property type="entry name" value="Dihydrodipicolinate Reductase, domain 2"/>
    <property type="match status" value="1"/>
</dbReference>
<keyword evidence="2" id="KW-0560">Oxidoreductase</keyword>
<proteinExistence type="inferred from homology"/>
<evidence type="ECO:0000256" key="2">
    <source>
        <dbReference type="ARBA" id="ARBA00023002"/>
    </source>
</evidence>
<evidence type="ECO:0000256" key="1">
    <source>
        <dbReference type="ARBA" id="ARBA00010928"/>
    </source>
</evidence>
<keyword evidence="7" id="KW-1185">Reference proteome</keyword>
<dbReference type="InterPro" id="IPR055170">
    <property type="entry name" value="GFO_IDH_MocA-like_dom"/>
</dbReference>
<dbReference type="PANTHER" id="PTHR22604:SF105">
    <property type="entry name" value="TRANS-1,2-DIHYDROBENZENE-1,2-DIOL DEHYDROGENASE"/>
    <property type="match status" value="1"/>
</dbReference>
<dbReference type="AlphaFoldDB" id="A0A3E0VKE7"/>
<keyword evidence="3" id="KW-0520">NAD</keyword>
<dbReference type="EMBL" id="NBWZ01000001">
    <property type="protein sequence ID" value="RFA10444.1"/>
    <property type="molecule type" value="Genomic_DNA"/>
</dbReference>
<dbReference type="Proteomes" id="UP000256486">
    <property type="component" value="Unassembled WGS sequence"/>
</dbReference>
<evidence type="ECO:0000313" key="6">
    <source>
        <dbReference type="EMBL" id="RFA10444.1"/>
    </source>
</evidence>
<dbReference type="InterPro" id="IPR036291">
    <property type="entry name" value="NAD(P)-bd_dom_sf"/>
</dbReference>
<feature type="domain" description="Gfo/Idh/MocA-like oxidoreductase N-terminal" evidence="4">
    <location>
        <begin position="113"/>
        <end position="227"/>
    </location>
</feature>
<sequence>MFAVPPTPAMIAFASSWLLAMGVLPWIRVVAHLCAFRFAQRCASGHSGPFRAISGHFGLFRAQKKDPIVDFRLTFGSCLRDQLHVLKGTIAHVAPRAHRATQGAMGSQQQTGLRWGILGAGKIASVFAADAKAAGIRFTAIGARDTGRARAFADRFEIGRAHGSYEALCADPGVDVVYIATPQAFHAEQALLAIAAGKHVLVEKAFTVDAASARRVFAAACEAGVFVLEAMWTRFTPTMIAVRERIARGDIGEVRAITTAHHQKLDLSRAGRHGDPALAGGALLDLGVYAFALALDLLGTPHSIAAAGRVDVAGVDLGAQVLLGYPDAGASLSFSMAHPGPNDASIMGDEGWIHLDAPYFAWTAFQRHDASRPARLVESWEPYAASGMNGTRGMQFQALELERSVAAGLQESPLMPHAHTLAVLEAMDAARAQLR</sequence>
<organism evidence="6 7">
    <name type="scientific">Subtercola boreus</name>
    <dbReference type="NCBI Taxonomy" id="120213"/>
    <lineage>
        <taxon>Bacteria</taxon>
        <taxon>Bacillati</taxon>
        <taxon>Actinomycetota</taxon>
        <taxon>Actinomycetes</taxon>
        <taxon>Micrococcales</taxon>
        <taxon>Microbacteriaceae</taxon>
        <taxon>Subtercola</taxon>
    </lineage>
</organism>
<dbReference type="GO" id="GO:0000166">
    <property type="term" value="F:nucleotide binding"/>
    <property type="evidence" value="ECO:0007669"/>
    <property type="project" value="InterPro"/>
</dbReference>
<protein>
    <recommendedName>
        <fullName evidence="8">Gfo/Idh/MocA-like oxidoreductase N-terminal domain-containing protein</fullName>
    </recommendedName>
</protein>
<dbReference type="Pfam" id="PF22725">
    <property type="entry name" value="GFO_IDH_MocA_C3"/>
    <property type="match status" value="1"/>
</dbReference>
<dbReference type="PANTHER" id="PTHR22604">
    <property type="entry name" value="OXIDOREDUCTASES"/>
    <property type="match status" value="1"/>
</dbReference>
<dbReference type="InterPro" id="IPR000683">
    <property type="entry name" value="Gfo/Idh/MocA-like_OxRdtase_N"/>
</dbReference>
<dbReference type="Pfam" id="PF01408">
    <property type="entry name" value="GFO_IDH_MocA"/>
    <property type="match status" value="1"/>
</dbReference>
<comment type="similarity">
    <text evidence="1">Belongs to the Gfo/Idh/MocA family.</text>
</comment>
<dbReference type="OrthoDB" id="9815825at2"/>
<reference evidence="6 7" key="1">
    <citation type="submission" date="2017-04" db="EMBL/GenBank/DDBJ databases">
        <title>Comparative genome analysis of Subtercola boreus.</title>
        <authorList>
            <person name="Cho Y.-J."/>
            <person name="Cho A."/>
            <person name="Kim O.-S."/>
            <person name="Lee J.-I."/>
        </authorList>
    </citation>
    <scope>NUCLEOTIDE SEQUENCE [LARGE SCALE GENOMIC DNA]</scope>
    <source>
        <strain evidence="6 7">K300</strain>
    </source>
</reference>
<evidence type="ECO:0008006" key="8">
    <source>
        <dbReference type="Google" id="ProtNLM"/>
    </source>
</evidence>
<gene>
    <name evidence="6" type="ORF">B7R54_15465</name>
</gene>
<dbReference type="GO" id="GO:0016491">
    <property type="term" value="F:oxidoreductase activity"/>
    <property type="evidence" value="ECO:0007669"/>
    <property type="project" value="UniProtKB-KW"/>
</dbReference>
<evidence type="ECO:0000259" key="4">
    <source>
        <dbReference type="Pfam" id="PF01408"/>
    </source>
</evidence>
<comment type="caution">
    <text evidence="6">The sequence shown here is derived from an EMBL/GenBank/DDBJ whole genome shotgun (WGS) entry which is preliminary data.</text>
</comment>
<dbReference type="SUPFAM" id="SSF55347">
    <property type="entry name" value="Glyceraldehyde-3-phosphate dehydrogenase-like, C-terminal domain"/>
    <property type="match status" value="1"/>
</dbReference>
<evidence type="ECO:0000259" key="5">
    <source>
        <dbReference type="Pfam" id="PF22725"/>
    </source>
</evidence>
<evidence type="ECO:0000256" key="3">
    <source>
        <dbReference type="ARBA" id="ARBA00023027"/>
    </source>
</evidence>
<dbReference type="Gene3D" id="3.40.50.720">
    <property type="entry name" value="NAD(P)-binding Rossmann-like Domain"/>
    <property type="match status" value="1"/>
</dbReference>
<feature type="domain" description="GFO/IDH/MocA-like oxidoreductase" evidence="5">
    <location>
        <begin position="241"/>
        <end position="353"/>
    </location>
</feature>
<dbReference type="InterPro" id="IPR050984">
    <property type="entry name" value="Gfo/Idh/MocA_domain"/>
</dbReference>
<name>A0A3E0VKE7_9MICO</name>
<evidence type="ECO:0000313" key="7">
    <source>
        <dbReference type="Proteomes" id="UP000256486"/>
    </source>
</evidence>
<dbReference type="SUPFAM" id="SSF51735">
    <property type="entry name" value="NAD(P)-binding Rossmann-fold domains"/>
    <property type="match status" value="1"/>
</dbReference>